<sequence>MEKKSLERFREKDIEPCLSDIQLETEAMFQDMKDEFRIHFVREFSKACEAYKKAAPEMIPGYIMIHLLRTDLVQGVYRCPIIFYDRGWYLHGGIWVGELQLGRLFFLYGKLWDKLCQRAKQYVGRVTMPEVDWLMQEMVPYFYRYLRELILYSIGEATETENFLSMPKEEGFQIRTGEYMEPGDLVYQEQQGRNLDEIRKMLTDNQEDSYLFEDYKDMNLSNTLLYCHNFHYSDFRRGLLKNTNFNFSRLIGSRFRYCNMEGASLSGCMLHNTDFTGADLKNANFSYGLSYHGKSELEPWQQEGYTGSSFRDCDLRGASFFRGVFMGADFRNAIMEGCNFNEAALYDSRFTKKQISEANLSRDQLEQILLEV</sequence>
<dbReference type="Pfam" id="PF00805">
    <property type="entry name" value="Pentapeptide"/>
    <property type="match status" value="2"/>
</dbReference>
<keyword evidence="2" id="KW-1185">Reference proteome</keyword>
<dbReference type="PANTHER" id="PTHR14136:SF21">
    <property type="entry name" value="BTB DOMAIN-CONTAINING PROTEIN"/>
    <property type="match status" value="1"/>
</dbReference>
<accession>A0ABY7ACF8</accession>
<dbReference type="Gene3D" id="2.160.20.80">
    <property type="entry name" value="E3 ubiquitin-protein ligase SopA"/>
    <property type="match status" value="2"/>
</dbReference>
<dbReference type="InterPro" id="IPR051082">
    <property type="entry name" value="Pentapeptide-BTB/POZ_domain"/>
</dbReference>
<name>A0ABY7ACF8_9FIRM</name>
<gene>
    <name evidence="1" type="ORF">OW255_01595</name>
</gene>
<reference evidence="1" key="1">
    <citation type="submission" date="2022-11" db="EMBL/GenBank/DDBJ databases">
        <title>Lacrimispora xylanolytica sy1, complete genome.</title>
        <authorList>
            <person name="Choi S."/>
        </authorList>
    </citation>
    <scope>NUCLEOTIDE SEQUENCE</scope>
    <source>
        <strain evidence="1">Sy1</strain>
    </source>
</reference>
<dbReference type="RefSeq" id="WP_035317709.1">
    <property type="nucleotide sequence ID" value="NZ_CP113524.1"/>
</dbReference>
<dbReference type="EMBL" id="CP113524">
    <property type="protein sequence ID" value="WAJ24241.1"/>
    <property type="molecule type" value="Genomic_DNA"/>
</dbReference>
<evidence type="ECO:0000313" key="2">
    <source>
        <dbReference type="Proteomes" id="UP001163115"/>
    </source>
</evidence>
<dbReference type="Proteomes" id="UP001163115">
    <property type="component" value="Chromosome"/>
</dbReference>
<dbReference type="PANTHER" id="PTHR14136">
    <property type="entry name" value="BTB_POZ DOMAIN-CONTAINING PROTEIN KCTD9"/>
    <property type="match status" value="1"/>
</dbReference>
<proteinExistence type="predicted"/>
<dbReference type="InterPro" id="IPR001646">
    <property type="entry name" value="5peptide_repeat"/>
</dbReference>
<evidence type="ECO:0000313" key="1">
    <source>
        <dbReference type="EMBL" id="WAJ24241.1"/>
    </source>
</evidence>
<dbReference type="SUPFAM" id="SSF141571">
    <property type="entry name" value="Pentapeptide repeat-like"/>
    <property type="match status" value="1"/>
</dbReference>
<organism evidence="1 2">
    <name type="scientific">Lacrimispora xylanolytica</name>
    <dbReference type="NCBI Taxonomy" id="29375"/>
    <lineage>
        <taxon>Bacteria</taxon>
        <taxon>Bacillati</taxon>
        <taxon>Bacillota</taxon>
        <taxon>Clostridia</taxon>
        <taxon>Lachnospirales</taxon>
        <taxon>Lachnospiraceae</taxon>
        <taxon>Lacrimispora</taxon>
    </lineage>
</organism>
<protein>
    <submittedName>
        <fullName evidence="1">Pentapeptide repeat-containing protein</fullName>
    </submittedName>
</protein>